<reference evidence="1" key="1">
    <citation type="submission" date="2019-08" db="EMBL/GenBank/DDBJ databases">
        <authorList>
            <person name="Kucharzyk K."/>
            <person name="Murdoch R.W."/>
            <person name="Higgins S."/>
            <person name="Loffler F."/>
        </authorList>
    </citation>
    <scope>NUCLEOTIDE SEQUENCE</scope>
</reference>
<dbReference type="EMBL" id="VSSQ01004658">
    <property type="protein sequence ID" value="MPM26141.1"/>
    <property type="molecule type" value="Genomic_DNA"/>
</dbReference>
<dbReference type="AlphaFoldDB" id="A0A644YE32"/>
<comment type="caution">
    <text evidence="1">The sequence shown here is derived from an EMBL/GenBank/DDBJ whole genome shotgun (WGS) entry which is preliminary data.</text>
</comment>
<evidence type="ECO:0000313" key="1">
    <source>
        <dbReference type="EMBL" id="MPM26141.1"/>
    </source>
</evidence>
<sequence length="56" mass="5998">MALLVTLGAAIVKEVLAIANIKTTIKFILWGLKYLTNLLKVPLKSFGFSTGLPIGP</sequence>
<gene>
    <name evidence="1" type="ORF">SDC9_72642</name>
</gene>
<organism evidence="1">
    <name type="scientific">bioreactor metagenome</name>
    <dbReference type="NCBI Taxonomy" id="1076179"/>
    <lineage>
        <taxon>unclassified sequences</taxon>
        <taxon>metagenomes</taxon>
        <taxon>ecological metagenomes</taxon>
    </lineage>
</organism>
<proteinExistence type="predicted"/>
<protein>
    <submittedName>
        <fullName evidence="1">Uncharacterized protein</fullName>
    </submittedName>
</protein>
<accession>A0A644YE32</accession>
<name>A0A644YE32_9ZZZZ</name>